<keyword evidence="6" id="KW-0238">DNA-binding</keyword>
<keyword evidence="4" id="KW-0227">DNA damage</keyword>
<gene>
    <name evidence="10" type="ORF">BABINDRAFT_161775</name>
</gene>
<keyword evidence="5" id="KW-0809">Transit peptide</keyword>
<reference evidence="11" key="1">
    <citation type="submission" date="2016-05" db="EMBL/GenBank/DDBJ databases">
        <title>Comparative genomics of biotechnologically important yeasts.</title>
        <authorList>
            <consortium name="DOE Joint Genome Institute"/>
            <person name="Riley R."/>
            <person name="Haridas S."/>
            <person name="Wolfe K.H."/>
            <person name="Lopes M.R."/>
            <person name="Hittinger C.T."/>
            <person name="Goker M."/>
            <person name="Salamov A."/>
            <person name="Wisecaver J."/>
            <person name="Long T.M."/>
            <person name="Aerts A.L."/>
            <person name="Barry K."/>
            <person name="Choi C."/>
            <person name="Clum A."/>
            <person name="Coughlan A.Y."/>
            <person name="Deshpande S."/>
            <person name="Douglass A.P."/>
            <person name="Hanson S.J."/>
            <person name="Klenk H.-P."/>
            <person name="Labutti K."/>
            <person name="Lapidus A."/>
            <person name="Lindquist E."/>
            <person name="Lipzen A."/>
            <person name="Meier-Kolthoff J.P."/>
            <person name="Ohm R.A."/>
            <person name="Otillar R.P."/>
            <person name="Pangilinan J."/>
            <person name="Peng Y."/>
            <person name="Rokas A."/>
            <person name="Rosa C.A."/>
            <person name="Scheuner C."/>
            <person name="Sibirny A.A."/>
            <person name="Slot J.C."/>
            <person name="Stielow J.B."/>
            <person name="Sun H."/>
            <person name="Kurtzman C.P."/>
            <person name="Blackwell M."/>
            <person name="Grigoriev I.V."/>
            <person name="Jeffries T.W."/>
        </authorList>
    </citation>
    <scope>NUCLEOTIDE SEQUENCE [LARGE SCALE GENOMIC DNA]</scope>
    <source>
        <strain evidence="11">NRRL Y-12698</strain>
    </source>
</reference>
<dbReference type="AlphaFoldDB" id="A0A1E3QP03"/>
<keyword evidence="11" id="KW-1185">Reference proteome</keyword>
<name>A0A1E3QP03_9ASCO</name>
<organism evidence="10 11">
    <name type="scientific">Babjeviella inositovora NRRL Y-12698</name>
    <dbReference type="NCBI Taxonomy" id="984486"/>
    <lineage>
        <taxon>Eukaryota</taxon>
        <taxon>Fungi</taxon>
        <taxon>Dikarya</taxon>
        <taxon>Ascomycota</taxon>
        <taxon>Saccharomycotina</taxon>
        <taxon>Pichiomycetes</taxon>
        <taxon>Serinales incertae sedis</taxon>
        <taxon>Babjeviella</taxon>
    </lineage>
</organism>
<protein>
    <recommendedName>
        <fullName evidence="3">Mitochondrial genome maintenance protein MGM101</fullName>
    </recommendedName>
</protein>
<dbReference type="GO" id="GO:0000262">
    <property type="term" value="C:mitochondrial chromosome"/>
    <property type="evidence" value="ECO:0007669"/>
    <property type="project" value="InterPro"/>
</dbReference>
<comment type="similarity">
    <text evidence="2">Belongs to the MGM101 family.</text>
</comment>
<evidence type="ECO:0000256" key="8">
    <source>
        <dbReference type="ARBA" id="ARBA00023204"/>
    </source>
</evidence>
<dbReference type="EMBL" id="KV454432">
    <property type="protein sequence ID" value="ODQ79368.1"/>
    <property type="molecule type" value="Genomic_DNA"/>
</dbReference>
<dbReference type="PANTHER" id="PTHR31404">
    <property type="entry name" value="MITOCHONDRIAL GENOME MAINTENANCE PROTEIN MGM101"/>
    <property type="match status" value="1"/>
</dbReference>
<dbReference type="RefSeq" id="XP_018984696.1">
    <property type="nucleotide sequence ID" value="XM_019129004.1"/>
</dbReference>
<dbReference type="Pfam" id="PF06420">
    <property type="entry name" value="Mgm101p"/>
    <property type="match status" value="1"/>
</dbReference>
<dbReference type="STRING" id="984486.A0A1E3QP03"/>
<dbReference type="OrthoDB" id="17164at2759"/>
<evidence type="ECO:0000256" key="7">
    <source>
        <dbReference type="ARBA" id="ARBA00023128"/>
    </source>
</evidence>
<dbReference type="GO" id="GO:0000725">
    <property type="term" value="P:recombinational repair"/>
    <property type="evidence" value="ECO:0007669"/>
    <property type="project" value="EnsemblFungi"/>
</dbReference>
<evidence type="ECO:0000256" key="4">
    <source>
        <dbReference type="ARBA" id="ARBA00022763"/>
    </source>
</evidence>
<keyword evidence="8" id="KW-0234">DNA repair</keyword>
<dbReference type="GO" id="GO:0036297">
    <property type="term" value="P:interstrand cross-link repair"/>
    <property type="evidence" value="ECO:0007669"/>
    <property type="project" value="EnsemblFungi"/>
</dbReference>
<dbReference type="InterPro" id="IPR009446">
    <property type="entry name" value="Mgm101"/>
</dbReference>
<keyword evidence="9" id="KW-1135">Mitochondrion nucleoid</keyword>
<evidence type="ECO:0000256" key="9">
    <source>
        <dbReference type="ARBA" id="ARBA00023271"/>
    </source>
</evidence>
<evidence type="ECO:0000313" key="10">
    <source>
        <dbReference type="EMBL" id="ODQ79368.1"/>
    </source>
</evidence>
<evidence type="ECO:0000256" key="3">
    <source>
        <dbReference type="ARBA" id="ARBA00013628"/>
    </source>
</evidence>
<keyword evidence="7" id="KW-0496">Mitochondrion</keyword>
<evidence type="ECO:0000256" key="6">
    <source>
        <dbReference type="ARBA" id="ARBA00023125"/>
    </source>
</evidence>
<evidence type="ECO:0000256" key="1">
    <source>
        <dbReference type="ARBA" id="ARBA00004436"/>
    </source>
</evidence>
<dbReference type="Proteomes" id="UP000094336">
    <property type="component" value="Unassembled WGS sequence"/>
</dbReference>
<evidence type="ECO:0000256" key="2">
    <source>
        <dbReference type="ARBA" id="ARBA00007053"/>
    </source>
</evidence>
<dbReference type="PANTHER" id="PTHR31404:SF0">
    <property type="entry name" value="MITOCHONDRIAL GENOME MAINTENANCE PROTEIN MGM101"/>
    <property type="match status" value="1"/>
</dbReference>
<evidence type="ECO:0000256" key="5">
    <source>
        <dbReference type="ARBA" id="ARBA00022946"/>
    </source>
</evidence>
<evidence type="ECO:0000313" key="11">
    <source>
        <dbReference type="Proteomes" id="UP000094336"/>
    </source>
</evidence>
<comment type="subcellular location">
    <subcellularLocation>
        <location evidence="1">Mitochondrion matrix</location>
        <location evidence="1">Mitochondrion nucleoid</location>
    </subcellularLocation>
</comment>
<accession>A0A1E3QP03</accession>
<proteinExistence type="inferred from homology"/>
<dbReference type="GeneID" id="30146857"/>
<sequence>MFSKTLRPALSGRITGRLYNSIPAAKKTEATIAKPAYARKVAPASSATSNALLNNSTLEESLPNKLDDFDPLQYTSTQGGQTVNWATSFHGIGTEAFPDKVADVLLAPVVPSDIEIKPDGIIYLPEIKYRRILNRAFGPGGWGLVPRSATITTGRSLTREYGLVCHGRLVAVARGEQDFFNEQQMITATEGCKSNALMRCCKDLGIASELWDPRFVRNFKKKYTEFKTPPGKVKGAWALKSPF</sequence>
<dbReference type="GO" id="GO:0003697">
    <property type="term" value="F:single-stranded DNA binding"/>
    <property type="evidence" value="ECO:0007669"/>
    <property type="project" value="EnsemblFungi"/>
</dbReference>